<proteinExistence type="predicted"/>
<accession>A0ABQ0GR96</accession>
<reference evidence="2 3" key="1">
    <citation type="submission" date="2024-09" db="EMBL/GenBank/DDBJ databases">
        <title>Itraconazole resistance in Madurella fahalii resulting from another homologue of gene encoding cytochrome P450 14-alpha sterol demethylase (CYP51).</title>
        <authorList>
            <person name="Yoshioka I."/>
            <person name="Fahal A.H."/>
            <person name="Kaneko S."/>
            <person name="Yaguchi T."/>
        </authorList>
    </citation>
    <scope>NUCLEOTIDE SEQUENCE [LARGE SCALE GENOMIC DNA]</scope>
    <source>
        <strain evidence="2 3">IFM 68171</strain>
    </source>
</reference>
<evidence type="ECO:0000313" key="3">
    <source>
        <dbReference type="Proteomes" id="UP001628179"/>
    </source>
</evidence>
<comment type="caution">
    <text evidence="2">The sequence shown here is derived from an EMBL/GenBank/DDBJ whole genome shotgun (WGS) entry which is preliminary data.</text>
</comment>
<protein>
    <submittedName>
        <fullName evidence="2">Uncharacterized protein</fullName>
    </submittedName>
</protein>
<keyword evidence="3" id="KW-1185">Reference proteome</keyword>
<feature type="region of interest" description="Disordered" evidence="1">
    <location>
        <begin position="1"/>
        <end position="20"/>
    </location>
</feature>
<evidence type="ECO:0000313" key="2">
    <source>
        <dbReference type="EMBL" id="GAB1320242.1"/>
    </source>
</evidence>
<dbReference type="GeneID" id="98181194"/>
<dbReference type="EMBL" id="BAAFSV010000006">
    <property type="protein sequence ID" value="GAB1320242.1"/>
    <property type="molecule type" value="Genomic_DNA"/>
</dbReference>
<gene>
    <name evidence="2" type="ORF">MFIFM68171_10452</name>
</gene>
<dbReference type="RefSeq" id="XP_070921972.1">
    <property type="nucleotide sequence ID" value="XM_071065871.1"/>
</dbReference>
<name>A0ABQ0GR96_9PEZI</name>
<evidence type="ECO:0000256" key="1">
    <source>
        <dbReference type="SAM" id="MobiDB-lite"/>
    </source>
</evidence>
<sequence length="348" mass="40026">MSTTIGSLLDEHPSNPVQDTGYYTDSRKKWQDRYPTITNLLVQTCVLVSGCVTAKFDSFQPLQYDDELRLSELAYPPNRRSWRLASDADAGNWFHHEISNIVISAWAKYPNLLQIAEAPALAEVRVDETVDVLYSVTQENNTMRLPVAAGEWKRNTINAREWQMGTLKSVTQQRLGQELRGYADKYECPQIFCFDGSTLLMLQFRADYKSKIKDAKCEVDCWVIPRENEGGCTLRYCLYRLLVQGFRKCQGLRSYEVCLGGLRPSFRQFYSGRLVWNTDGRDSGYHPPGYATVMDNSCGAFYWTHNGNHCLDGVNRVWDTQSFWHLVQLNEEVEQEGQRVVDEDIYNA</sequence>
<organism evidence="2 3">
    <name type="scientific">Madurella fahalii</name>
    <dbReference type="NCBI Taxonomy" id="1157608"/>
    <lineage>
        <taxon>Eukaryota</taxon>
        <taxon>Fungi</taxon>
        <taxon>Dikarya</taxon>
        <taxon>Ascomycota</taxon>
        <taxon>Pezizomycotina</taxon>
        <taxon>Sordariomycetes</taxon>
        <taxon>Sordariomycetidae</taxon>
        <taxon>Sordariales</taxon>
        <taxon>Sordariales incertae sedis</taxon>
        <taxon>Madurella</taxon>
    </lineage>
</organism>
<dbReference type="Proteomes" id="UP001628179">
    <property type="component" value="Unassembled WGS sequence"/>
</dbReference>